<accession>A0A8K0WGH7</accession>
<sequence length="153" mass="17495">MIRQHGLGPFIRVLKSRERERKKVTKLSLFYYLFSLLVSFLPLTTYVHLYYVCLPKTSLFFSGVQWLTEQSSLYSLGASLVDNDHFCTDSRVSKPSKPDSVSPGWGPELRSEWSRCPSFGRGLAHLSLGGLLEGLLTLFWLDMVHGCTQPMFW</sequence>
<dbReference type="AlphaFoldDB" id="A0A8K0WGH7"/>
<keyword evidence="3" id="KW-1185">Reference proteome</keyword>
<keyword evidence="1" id="KW-1133">Transmembrane helix</keyword>
<keyword evidence="1" id="KW-0812">Transmembrane</keyword>
<dbReference type="Proteomes" id="UP000813427">
    <property type="component" value="Unassembled WGS sequence"/>
</dbReference>
<feature type="transmembrane region" description="Helical" evidence="1">
    <location>
        <begin position="29"/>
        <end position="51"/>
    </location>
</feature>
<proteinExistence type="predicted"/>
<gene>
    <name evidence="2" type="ORF">BKA59DRAFT_13360</name>
</gene>
<protein>
    <submittedName>
        <fullName evidence="2">Uncharacterized protein</fullName>
    </submittedName>
</protein>
<evidence type="ECO:0000256" key="1">
    <source>
        <dbReference type="SAM" id="Phobius"/>
    </source>
</evidence>
<comment type="caution">
    <text evidence="2">The sequence shown here is derived from an EMBL/GenBank/DDBJ whole genome shotgun (WGS) entry which is preliminary data.</text>
</comment>
<keyword evidence="1" id="KW-0472">Membrane</keyword>
<evidence type="ECO:0000313" key="3">
    <source>
        <dbReference type="Proteomes" id="UP000813427"/>
    </source>
</evidence>
<reference evidence="2" key="1">
    <citation type="journal article" date="2021" name="Nat. Commun.">
        <title>Genetic determinants of endophytism in the Arabidopsis root mycobiome.</title>
        <authorList>
            <person name="Mesny F."/>
            <person name="Miyauchi S."/>
            <person name="Thiergart T."/>
            <person name="Pickel B."/>
            <person name="Atanasova L."/>
            <person name="Karlsson M."/>
            <person name="Huettel B."/>
            <person name="Barry K.W."/>
            <person name="Haridas S."/>
            <person name="Chen C."/>
            <person name="Bauer D."/>
            <person name="Andreopoulos W."/>
            <person name="Pangilinan J."/>
            <person name="LaButti K."/>
            <person name="Riley R."/>
            <person name="Lipzen A."/>
            <person name="Clum A."/>
            <person name="Drula E."/>
            <person name="Henrissat B."/>
            <person name="Kohler A."/>
            <person name="Grigoriev I.V."/>
            <person name="Martin F.M."/>
            <person name="Hacquard S."/>
        </authorList>
    </citation>
    <scope>NUCLEOTIDE SEQUENCE</scope>
    <source>
        <strain evidence="2">MPI-SDFR-AT-0068</strain>
    </source>
</reference>
<evidence type="ECO:0000313" key="2">
    <source>
        <dbReference type="EMBL" id="KAH7262106.1"/>
    </source>
</evidence>
<dbReference type="EMBL" id="JAGPXF010000001">
    <property type="protein sequence ID" value="KAH7262106.1"/>
    <property type="molecule type" value="Genomic_DNA"/>
</dbReference>
<organism evidence="2 3">
    <name type="scientific">Fusarium tricinctum</name>
    <dbReference type="NCBI Taxonomy" id="61284"/>
    <lineage>
        <taxon>Eukaryota</taxon>
        <taxon>Fungi</taxon>
        <taxon>Dikarya</taxon>
        <taxon>Ascomycota</taxon>
        <taxon>Pezizomycotina</taxon>
        <taxon>Sordariomycetes</taxon>
        <taxon>Hypocreomycetidae</taxon>
        <taxon>Hypocreales</taxon>
        <taxon>Nectriaceae</taxon>
        <taxon>Fusarium</taxon>
        <taxon>Fusarium tricinctum species complex</taxon>
    </lineage>
</organism>
<name>A0A8K0WGH7_9HYPO</name>